<dbReference type="EMBL" id="JAUSVR010000016">
    <property type="protein sequence ID" value="MDQ0512786.1"/>
    <property type="molecule type" value="Genomic_DNA"/>
</dbReference>
<proteinExistence type="predicted"/>
<feature type="compositionally biased region" description="Low complexity" evidence="1">
    <location>
        <begin position="45"/>
        <end position="81"/>
    </location>
</feature>
<dbReference type="Proteomes" id="UP001235094">
    <property type="component" value="Unassembled WGS sequence"/>
</dbReference>
<accession>A0ABU0LVM5</accession>
<reference evidence="3 4" key="1">
    <citation type="submission" date="2023-07" db="EMBL/GenBank/DDBJ databases">
        <title>Genomic Encyclopedia of Type Strains, Phase IV (KMG-IV): sequencing the most valuable type-strain genomes for metagenomic binning, comparative biology and taxonomic classification.</title>
        <authorList>
            <person name="Goeker M."/>
        </authorList>
    </citation>
    <scope>NUCLEOTIDE SEQUENCE [LARGE SCALE GENOMIC DNA]</scope>
    <source>
        <strain evidence="3 4">DSM 15561</strain>
    </source>
</reference>
<feature type="region of interest" description="Disordered" evidence="1">
    <location>
        <begin position="39"/>
        <end position="81"/>
    </location>
</feature>
<feature type="signal peptide" evidence="2">
    <location>
        <begin position="1"/>
        <end position="21"/>
    </location>
</feature>
<keyword evidence="4" id="KW-1185">Reference proteome</keyword>
<evidence type="ECO:0000256" key="1">
    <source>
        <dbReference type="SAM" id="MobiDB-lite"/>
    </source>
</evidence>
<dbReference type="RefSeq" id="WP_306891450.1">
    <property type="nucleotide sequence ID" value="NZ_JAUSVR010000016.1"/>
</dbReference>
<name>A0ABU0LVM5_9HYPH</name>
<feature type="chain" id="PRO_5045527889" evidence="2">
    <location>
        <begin position="22"/>
        <end position="81"/>
    </location>
</feature>
<keyword evidence="2" id="KW-0732">Signal</keyword>
<evidence type="ECO:0000256" key="2">
    <source>
        <dbReference type="SAM" id="SignalP"/>
    </source>
</evidence>
<gene>
    <name evidence="3" type="ORF">QOZ99_003700</name>
</gene>
<evidence type="ECO:0000313" key="4">
    <source>
        <dbReference type="Proteomes" id="UP001235094"/>
    </source>
</evidence>
<protein>
    <submittedName>
        <fullName evidence="3">Uncharacterized protein</fullName>
    </submittedName>
</protein>
<organism evidence="3 4">
    <name type="scientific">Ancylobacter amanitiformis</name>
    <dbReference type="NCBI Taxonomy" id="217069"/>
    <lineage>
        <taxon>Bacteria</taxon>
        <taxon>Pseudomonadati</taxon>
        <taxon>Pseudomonadota</taxon>
        <taxon>Alphaproteobacteria</taxon>
        <taxon>Hyphomicrobiales</taxon>
        <taxon>Xanthobacteraceae</taxon>
        <taxon>Ancylobacter</taxon>
    </lineage>
</organism>
<evidence type="ECO:0000313" key="3">
    <source>
        <dbReference type="EMBL" id="MDQ0512786.1"/>
    </source>
</evidence>
<comment type="caution">
    <text evidence="3">The sequence shown here is derived from an EMBL/GenBank/DDBJ whole genome shotgun (WGS) entry which is preliminary data.</text>
</comment>
<sequence>MIRMVIAATLIAVFGVSAASASGRSKDERAAFWQTVKEGKQPWRPAKAPVGAQPAAATAPASVTKAPTTAATAPSAAKPAQ</sequence>